<accession>A0A223KN54</accession>
<organism evidence="3 4">
    <name type="scientific">Sutcliffiella cohnii</name>
    <dbReference type="NCBI Taxonomy" id="33932"/>
    <lineage>
        <taxon>Bacteria</taxon>
        <taxon>Bacillati</taxon>
        <taxon>Bacillota</taxon>
        <taxon>Bacilli</taxon>
        <taxon>Bacillales</taxon>
        <taxon>Bacillaceae</taxon>
        <taxon>Sutcliffiella</taxon>
    </lineage>
</organism>
<dbReference type="Pfam" id="PF03816">
    <property type="entry name" value="LytR_cpsA_psr"/>
    <property type="match status" value="1"/>
</dbReference>
<dbReference type="InterPro" id="IPR004474">
    <property type="entry name" value="LytR_CpsA_psr"/>
</dbReference>
<keyword evidence="1" id="KW-0472">Membrane</keyword>
<feature type="transmembrane region" description="Helical" evidence="1">
    <location>
        <begin position="46"/>
        <end position="66"/>
    </location>
</feature>
<dbReference type="AlphaFoldDB" id="A0A223KN54"/>
<dbReference type="EMBL" id="CP018866">
    <property type="protein sequence ID" value="AST90826.1"/>
    <property type="molecule type" value="Genomic_DNA"/>
</dbReference>
<evidence type="ECO:0000259" key="2">
    <source>
        <dbReference type="Pfam" id="PF03816"/>
    </source>
</evidence>
<keyword evidence="1" id="KW-1133">Transmembrane helix</keyword>
<dbReference type="KEGG" id="bcoh:BC6307_05760"/>
<reference evidence="3 4" key="1">
    <citation type="submission" date="2016-12" db="EMBL/GenBank/DDBJ databases">
        <title>The whole genome sequencing and assembly of Bacillus cohnii DSM 6307T strain.</title>
        <authorList>
            <person name="Lee Y.-J."/>
            <person name="Yi H."/>
            <person name="Bahn Y.-S."/>
            <person name="Kim J.F."/>
            <person name="Lee D.-W."/>
        </authorList>
    </citation>
    <scope>NUCLEOTIDE SEQUENCE [LARGE SCALE GENOMIC DNA]</scope>
    <source>
        <strain evidence="3 4">DSM 6307</strain>
    </source>
</reference>
<keyword evidence="4" id="KW-1185">Reference proteome</keyword>
<dbReference type="Proteomes" id="UP000215224">
    <property type="component" value="Chromosome"/>
</dbReference>
<dbReference type="STRING" id="1314751.GCA_001591425_00133"/>
<keyword evidence="1" id="KW-0812">Transmembrane</keyword>
<dbReference type="RefSeq" id="WP_066410847.1">
    <property type="nucleotide sequence ID" value="NZ_CP018866.1"/>
</dbReference>
<sequence length="294" mass="33967">MDNKEKEYLFPEFDDLTFDATDREKVFRRIKNETSKNKVKKLFKSFSALFITSITGIVAVLIFILFSSSTIFNNNEEIHNVAQIGEHENPRTELLIIRREEHERADLQLLFSYIPSENNLKILSIHRDLYVPIIDETGQERMKGKALDTTIFESKAAEKSFSKFFGMQIDSYHELTEERFVQLLNSLGGISLTTTTETLSGEEVLSQLLARYDSARHTFEHREKQHNELLVAIIEDLINKNITQIFPEIDTSKDLKIDAIEMGELVEFSTVKGIVYYMVDEEGIEKVRTELGVK</sequence>
<dbReference type="Gene3D" id="3.40.630.190">
    <property type="entry name" value="LCP protein"/>
    <property type="match status" value="1"/>
</dbReference>
<gene>
    <name evidence="3" type="ORF">BC6307_05760</name>
</gene>
<evidence type="ECO:0000313" key="3">
    <source>
        <dbReference type="EMBL" id="AST90826.1"/>
    </source>
</evidence>
<protein>
    <recommendedName>
        <fullName evidence="2">Cell envelope-related transcriptional attenuator domain-containing protein</fullName>
    </recommendedName>
</protein>
<evidence type="ECO:0000313" key="4">
    <source>
        <dbReference type="Proteomes" id="UP000215224"/>
    </source>
</evidence>
<name>A0A223KN54_9BACI</name>
<proteinExistence type="predicted"/>
<feature type="domain" description="Cell envelope-related transcriptional attenuator" evidence="2">
    <location>
        <begin position="104"/>
        <end position="198"/>
    </location>
</feature>
<evidence type="ECO:0000256" key="1">
    <source>
        <dbReference type="SAM" id="Phobius"/>
    </source>
</evidence>